<evidence type="ECO:0000313" key="3">
    <source>
        <dbReference type="Proteomes" id="UP000199050"/>
    </source>
</evidence>
<name>A0A1G8QVQ6_9BACL</name>
<feature type="region of interest" description="Disordered" evidence="1">
    <location>
        <begin position="1"/>
        <end position="44"/>
    </location>
</feature>
<dbReference type="EMBL" id="FNDX01000011">
    <property type="protein sequence ID" value="SDJ08270.1"/>
    <property type="molecule type" value="Genomic_DNA"/>
</dbReference>
<keyword evidence="3" id="KW-1185">Reference proteome</keyword>
<feature type="compositionally biased region" description="Low complexity" evidence="1">
    <location>
        <begin position="9"/>
        <end position="26"/>
    </location>
</feature>
<dbReference type="AlphaFoldDB" id="A0A1G8QVQ6"/>
<dbReference type="RefSeq" id="WP_090714534.1">
    <property type="nucleotide sequence ID" value="NZ_CBCSKY010000009.1"/>
</dbReference>
<dbReference type="OrthoDB" id="2660403at2"/>
<dbReference type="Proteomes" id="UP000199050">
    <property type="component" value="Unassembled WGS sequence"/>
</dbReference>
<gene>
    <name evidence="2" type="ORF">SAMN05216192_111138</name>
</gene>
<dbReference type="STRING" id="1174501.SAMN05216192_111138"/>
<sequence length="75" mass="7827">MKNMKGVVSLSGAVRRSAGGSSGTSRSRGRKNGGRTARPFAASDHVYLAPSVNGGDEEYKKLVSGKVDNKKPSFA</sequence>
<evidence type="ECO:0000313" key="2">
    <source>
        <dbReference type="EMBL" id="SDJ08270.1"/>
    </source>
</evidence>
<accession>A0A1G8QVQ6</accession>
<evidence type="ECO:0000256" key="1">
    <source>
        <dbReference type="SAM" id="MobiDB-lite"/>
    </source>
</evidence>
<organism evidence="2 3">
    <name type="scientific">Paenibacillus typhae</name>
    <dbReference type="NCBI Taxonomy" id="1174501"/>
    <lineage>
        <taxon>Bacteria</taxon>
        <taxon>Bacillati</taxon>
        <taxon>Bacillota</taxon>
        <taxon>Bacilli</taxon>
        <taxon>Bacillales</taxon>
        <taxon>Paenibacillaceae</taxon>
        <taxon>Paenibacillus</taxon>
    </lineage>
</organism>
<protein>
    <submittedName>
        <fullName evidence="2">Uncharacterized protein</fullName>
    </submittedName>
</protein>
<proteinExistence type="predicted"/>
<reference evidence="3" key="1">
    <citation type="submission" date="2016-10" db="EMBL/GenBank/DDBJ databases">
        <authorList>
            <person name="Varghese N."/>
            <person name="Submissions S."/>
        </authorList>
    </citation>
    <scope>NUCLEOTIDE SEQUENCE [LARGE SCALE GENOMIC DNA]</scope>
    <source>
        <strain evidence="3">CGMCC 1.11012</strain>
    </source>
</reference>